<dbReference type="RefSeq" id="WP_377904944.1">
    <property type="nucleotide sequence ID" value="NZ_JBHRZS010000006.1"/>
</dbReference>
<keyword evidence="8" id="KW-1185">Reference proteome</keyword>
<keyword evidence="4 5" id="KW-0472">Membrane</keyword>
<dbReference type="Proteomes" id="UP001595805">
    <property type="component" value="Unassembled WGS sequence"/>
</dbReference>
<evidence type="ECO:0000256" key="5">
    <source>
        <dbReference type="SAM" id="Phobius"/>
    </source>
</evidence>
<evidence type="ECO:0000313" key="8">
    <source>
        <dbReference type="Proteomes" id="UP001595805"/>
    </source>
</evidence>
<feature type="transmembrane region" description="Helical" evidence="5">
    <location>
        <begin position="92"/>
        <end position="111"/>
    </location>
</feature>
<dbReference type="PANTHER" id="PTHR37422:SF13">
    <property type="entry name" value="LIPOPOLYSACCHARIDE BIOSYNTHESIS PROTEIN PA4999-RELATED"/>
    <property type="match status" value="1"/>
</dbReference>
<feature type="transmembrane region" description="Helical" evidence="5">
    <location>
        <begin position="263"/>
        <end position="284"/>
    </location>
</feature>
<comment type="caution">
    <text evidence="7">The sequence shown here is derived from an EMBL/GenBank/DDBJ whole genome shotgun (WGS) entry which is preliminary data.</text>
</comment>
<evidence type="ECO:0000256" key="2">
    <source>
        <dbReference type="ARBA" id="ARBA00022692"/>
    </source>
</evidence>
<feature type="transmembrane region" description="Helical" evidence="5">
    <location>
        <begin position="12"/>
        <end position="33"/>
    </location>
</feature>
<feature type="transmembrane region" description="Helical" evidence="5">
    <location>
        <begin position="147"/>
        <end position="169"/>
    </location>
</feature>
<keyword evidence="7" id="KW-0436">Ligase</keyword>
<evidence type="ECO:0000256" key="4">
    <source>
        <dbReference type="ARBA" id="ARBA00023136"/>
    </source>
</evidence>
<dbReference type="InterPro" id="IPR007016">
    <property type="entry name" value="O-antigen_ligase-rel_domated"/>
</dbReference>
<evidence type="ECO:0000256" key="1">
    <source>
        <dbReference type="ARBA" id="ARBA00004141"/>
    </source>
</evidence>
<sequence>MNAYQETFFKKYGALQFLSGFGLILLLGFWLLSVGFVHVLGLGGIILLLLIPAGMVLMMYLWAKPKTAIWGSLIMGFLISGLGRYVAAPWGLSIDIFLFLAVLFVAINPAIVKNWKHAKNDIVLFSLVWMGYLGLEIFNPAGNGFEAWFYAMRGIGFYQVMAVPLVYLLFREEKDFQLFIKILIVFSLLGTMWGFKQQIFGVDQAEYRWLWDENHHEEHILHGVLRVFSFYSDAGQFGASQAMMSMLMGILAFGPFSTWKRIGYAVLGVIFFLGFAISGTRGALAVPLFGGLAYLFCTRNFKVLIAGLGAMVTVFIILKYTFLFQGVEQVRRMRTALDPENPSLQVRLDNQRTFGRYLADKPFGGGVGTAGFWGARFNPNSLMANTATDSWYVKIWAETGFVGLAIHLSFLGYVIGKGGYLSMNIPNKKHRAYAMAVFSCIVGVVFSSYGNQVFGQMPTGMVMNLAIPFLFLIPEWSKKQEK</sequence>
<reference evidence="8" key="1">
    <citation type="journal article" date="2019" name="Int. J. Syst. Evol. Microbiol.">
        <title>The Global Catalogue of Microorganisms (GCM) 10K type strain sequencing project: providing services to taxonomists for standard genome sequencing and annotation.</title>
        <authorList>
            <consortium name="The Broad Institute Genomics Platform"/>
            <consortium name="The Broad Institute Genome Sequencing Center for Infectious Disease"/>
            <person name="Wu L."/>
            <person name="Ma J."/>
        </authorList>
    </citation>
    <scope>NUCLEOTIDE SEQUENCE [LARGE SCALE GENOMIC DNA]</scope>
    <source>
        <strain evidence="8">CCUG 60523</strain>
    </source>
</reference>
<dbReference type="GO" id="GO:0016874">
    <property type="term" value="F:ligase activity"/>
    <property type="evidence" value="ECO:0007669"/>
    <property type="project" value="UniProtKB-KW"/>
</dbReference>
<evidence type="ECO:0000256" key="3">
    <source>
        <dbReference type="ARBA" id="ARBA00022989"/>
    </source>
</evidence>
<feature type="transmembrane region" description="Helical" evidence="5">
    <location>
        <begin position="304"/>
        <end position="324"/>
    </location>
</feature>
<feature type="transmembrane region" description="Helical" evidence="5">
    <location>
        <begin position="176"/>
        <end position="195"/>
    </location>
</feature>
<feature type="transmembrane region" description="Helical" evidence="5">
    <location>
        <begin position="237"/>
        <end position="256"/>
    </location>
</feature>
<feature type="transmembrane region" description="Helical" evidence="5">
    <location>
        <begin position="39"/>
        <end position="61"/>
    </location>
</feature>
<feature type="transmembrane region" description="Helical" evidence="5">
    <location>
        <begin position="123"/>
        <end position="141"/>
    </location>
</feature>
<comment type="subcellular location">
    <subcellularLocation>
        <location evidence="1">Membrane</location>
        <topology evidence="1">Multi-pass membrane protein</topology>
    </subcellularLocation>
</comment>
<feature type="domain" description="O-antigen ligase-related" evidence="6">
    <location>
        <begin position="268"/>
        <end position="407"/>
    </location>
</feature>
<organism evidence="7 8">
    <name type="scientific">Algoriphagus namhaensis</name>
    <dbReference type="NCBI Taxonomy" id="915353"/>
    <lineage>
        <taxon>Bacteria</taxon>
        <taxon>Pseudomonadati</taxon>
        <taxon>Bacteroidota</taxon>
        <taxon>Cytophagia</taxon>
        <taxon>Cytophagales</taxon>
        <taxon>Cyclobacteriaceae</taxon>
        <taxon>Algoriphagus</taxon>
    </lineage>
</organism>
<dbReference type="EMBL" id="JBHRZS010000006">
    <property type="protein sequence ID" value="MFC3879993.1"/>
    <property type="molecule type" value="Genomic_DNA"/>
</dbReference>
<dbReference type="PANTHER" id="PTHR37422">
    <property type="entry name" value="TEICHURONIC ACID BIOSYNTHESIS PROTEIN TUAE"/>
    <property type="match status" value="1"/>
</dbReference>
<keyword evidence="2 5" id="KW-0812">Transmembrane</keyword>
<proteinExistence type="predicted"/>
<name>A0ABV8APY3_9BACT</name>
<accession>A0ABV8APY3</accession>
<evidence type="ECO:0000259" key="6">
    <source>
        <dbReference type="Pfam" id="PF04932"/>
    </source>
</evidence>
<feature type="transmembrane region" description="Helical" evidence="5">
    <location>
        <begin position="68"/>
        <end position="86"/>
    </location>
</feature>
<gene>
    <name evidence="7" type="ORF">ACFOSV_07395</name>
</gene>
<evidence type="ECO:0000313" key="7">
    <source>
        <dbReference type="EMBL" id="MFC3879993.1"/>
    </source>
</evidence>
<dbReference type="InterPro" id="IPR051533">
    <property type="entry name" value="WaaL-like"/>
</dbReference>
<feature type="transmembrane region" description="Helical" evidence="5">
    <location>
        <begin position="432"/>
        <end position="449"/>
    </location>
</feature>
<keyword evidence="3 5" id="KW-1133">Transmembrane helix</keyword>
<dbReference type="Pfam" id="PF04932">
    <property type="entry name" value="Wzy_C"/>
    <property type="match status" value="1"/>
</dbReference>
<protein>
    <submittedName>
        <fullName evidence="7">O-antigen ligase family protein</fullName>
    </submittedName>
</protein>